<accession>A0A6B9G0Z8</accession>
<dbReference type="EMBL" id="CP024768">
    <property type="protein sequence ID" value="QGY28723.1"/>
    <property type="molecule type" value="Genomic_DNA"/>
</dbReference>
<dbReference type="AlphaFoldDB" id="A0A6B9G0Z8"/>
<keyword evidence="1" id="KW-0812">Transmembrane</keyword>
<feature type="transmembrane region" description="Helical" evidence="1">
    <location>
        <begin position="158"/>
        <end position="178"/>
    </location>
</feature>
<feature type="transmembrane region" description="Helical" evidence="1">
    <location>
        <begin position="81"/>
        <end position="101"/>
    </location>
</feature>
<dbReference type="RefSeq" id="WP_208714594.1">
    <property type="nucleotide sequence ID" value="NZ_CP024768.1"/>
</dbReference>
<protein>
    <submittedName>
        <fullName evidence="2">DNA gyrase subunit B</fullName>
    </submittedName>
</protein>
<sequence length="186" mass="21500">MRAALRLLNVMALLAWPFLVWLALTYPQWRLLLLLLALLFVLRGWSLRHAQGAMARSGLWMALIGSVLCLASWWLRGQHLLLWYPVVVNALLLLLFASSLWRGMPLVERIARLREPQLPARAVRYTRRVTQVWCGFFIFNGGVALMTCLLADLRIWTLWNGCISYLLMGSLMAGEWLLRQRVRKQA</sequence>
<evidence type="ECO:0000256" key="1">
    <source>
        <dbReference type="SAM" id="Phobius"/>
    </source>
</evidence>
<evidence type="ECO:0000313" key="3">
    <source>
        <dbReference type="Proteomes" id="UP000502005"/>
    </source>
</evidence>
<name>A0A6B9G0Z8_PANCY</name>
<keyword evidence="1" id="KW-0472">Membrane</keyword>
<evidence type="ECO:0000313" key="2">
    <source>
        <dbReference type="EMBL" id="QGY28723.1"/>
    </source>
</evidence>
<proteinExistence type="predicted"/>
<dbReference type="Proteomes" id="UP000502005">
    <property type="component" value="Chromosome"/>
</dbReference>
<organism evidence="2 3">
    <name type="scientific">Pantoea cypripedii</name>
    <name type="common">Pectobacterium cypripedii</name>
    <name type="synonym">Erwinia cypripedii</name>
    <dbReference type="NCBI Taxonomy" id="55209"/>
    <lineage>
        <taxon>Bacteria</taxon>
        <taxon>Pseudomonadati</taxon>
        <taxon>Pseudomonadota</taxon>
        <taxon>Gammaproteobacteria</taxon>
        <taxon>Enterobacterales</taxon>
        <taxon>Erwiniaceae</taxon>
        <taxon>Pantoea</taxon>
    </lineage>
</organism>
<reference evidence="2 3" key="1">
    <citation type="submission" date="2017-11" db="EMBL/GenBank/DDBJ databases">
        <title>Genome sequence of Pantoea cypripedii NE1.</title>
        <authorList>
            <person name="Nascimento F.X."/>
        </authorList>
    </citation>
    <scope>NUCLEOTIDE SEQUENCE [LARGE SCALE GENOMIC DNA]</scope>
    <source>
        <strain evidence="2 3">NE1</strain>
    </source>
</reference>
<feature type="transmembrane region" description="Helical" evidence="1">
    <location>
        <begin position="7"/>
        <end position="23"/>
    </location>
</feature>
<feature type="transmembrane region" description="Helical" evidence="1">
    <location>
        <begin position="132"/>
        <end position="152"/>
    </location>
</feature>
<keyword evidence="1" id="KW-1133">Transmembrane helix</keyword>
<feature type="transmembrane region" description="Helical" evidence="1">
    <location>
        <begin position="29"/>
        <end position="46"/>
    </location>
</feature>
<feature type="transmembrane region" description="Helical" evidence="1">
    <location>
        <begin position="58"/>
        <end position="75"/>
    </location>
</feature>
<gene>
    <name evidence="2" type="ORF">CUN67_07130</name>
</gene>